<dbReference type="EMBL" id="FNTV01000002">
    <property type="protein sequence ID" value="SEF11721.1"/>
    <property type="molecule type" value="Genomic_DNA"/>
</dbReference>
<evidence type="ECO:0000256" key="1">
    <source>
        <dbReference type="SAM" id="Phobius"/>
    </source>
</evidence>
<organism evidence="2 3">
    <name type="scientific">Arthrobacter alpinus</name>
    <dbReference type="NCBI Taxonomy" id="656366"/>
    <lineage>
        <taxon>Bacteria</taxon>
        <taxon>Bacillati</taxon>
        <taxon>Actinomycetota</taxon>
        <taxon>Actinomycetes</taxon>
        <taxon>Micrococcales</taxon>
        <taxon>Micrococcaceae</taxon>
        <taxon>Arthrobacter</taxon>
    </lineage>
</organism>
<name>A0A1H5PF86_9MICC</name>
<sequence length="213" mass="22775">MRNWTTSEWLAFLAIIAAIIIGVAAILATRTWGNRRGKVLVAYSSTRLLAVKPAADELKVTFNDAPVNNPHLLSLVLKNIGSRDITREQFDGRSLSIELNCPLYGVVQIESSDGGPTYVDPDEDDHGMGFILIEPSHIPKGTSWGIDCIVSGPANPKVGGRLIEADIVMGETASSSVIKALALTVSEVGEVAVAAAVPFSGRLIADFFSSWKK</sequence>
<keyword evidence="1" id="KW-1133">Transmembrane helix</keyword>
<keyword evidence="1" id="KW-0472">Membrane</keyword>
<evidence type="ECO:0000313" key="2">
    <source>
        <dbReference type="EMBL" id="SEF11721.1"/>
    </source>
</evidence>
<dbReference type="AlphaFoldDB" id="A0A1H5PF86"/>
<accession>A0A1H5PF86</accession>
<keyword evidence="1" id="KW-0812">Transmembrane</keyword>
<gene>
    <name evidence="2" type="ORF">SAMN04489740_4135</name>
</gene>
<reference evidence="2 3" key="1">
    <citation type="submission" date="2016-10" db="EMBL/GenBank/DDBJ databases">
        <authorList>
            <person name="de Groot N.N."/>
        </authorList>
    </citation>
    <scope>NUCLEOTIDE SEQUENCE [LARGE SCALE GENOMIC DNA]</scope>
    <source>
        <strain evidence="2 3">DSM 22274</strain>
    </source>
</reference>
<protein>
    <submittedName>
        <fullName evidence="2">Uncharacterized protein</fullName>
    </submittedName>
</protein>
<dbReference type="RefSeq" id="WP_074713570.1">
    <property type="nucleotide sequence ID" value="NZ_FNTV01000002.1"/>
</dbReference>
<dbReference type="Proteomes" id="UP000182725">
    <property type="component" value="Unassembled WGS sequence"/>
</dbReference>
<proteinExistence type="predicted"/>
<feature type="transmembrane region" description="Helical" evidence="1">
    <location>
        <begin position="6"/>
        <end position="28"/>
    </location>
</feature>
<evidence type="ECO:0000313" key="3">
    <source>
        <dbReference type="Proteomes" id="UP000182725"/>
    </source>
</evidence>